<dbReference type="Pfam" id="PF00300">
    <property type="entry name" value="His_Phos_1"/>
    <property type="match status" value="1"/>
</dbReference>
<evidence type="ECO:0000256" key="1">
    <source>
        <dbReference type="ARBA" id="ARBA00022801"/>
    </source>
</evidence>
<dbReference type="GO" id="GO:0006754">
    <property type="term" value="P:ATP biosynthetic process"/>
    <property type="evidence" value="ECO:0007669"/>
    <property type="project" value="TreeGrafter"/>
</dbReference>
<dbReference type="GO" id="GO:0006167">
    <property type="term" value="P:AMP biosynthetic process"/>
    <property type="evidence" value="ECO:0007669"/>
    <property type="project" value="TreeGrafter"/>
</dbReference>
<dbReference type="PROSITE" id="PS51462">
    <property type="entry name" value="NUDIX"/>
    <property type="match status" value="1"/>
</dbReference>
<dbReference type="PANTHER" id="PTHR21340">
    <property type="entry name" value="DIADENOSINE 5,5-P1,P4-TETRAPHOSPHATE PYROPHOSPHOHYDROLASE MUTT"/>
    <property type="match status" value="1"/>
</dbReference>
<dbReference type="InterPro" id="IPR013078">
    <property type="entry name" value="His_Pase_superF_clade-1"/>
</dbReference>
<protein>
    <submittedName>
        <fullName evidence="3">NUDIX domain-containing protein</fullName>
    </submittedName>
</protein>
<dbReference type="Pfam" id="PF00293">
    <property type="entry name" value="NUDIX"/>
    <property type="match status" value="1"/>
</dbReference>
<dbReference type="OrthoDB" id="4287477at2"/>
<dbReference type="SMART" id="SM00855">
    <property type="entry name" value="PGAM"/>
    <property type="match status" value="1"/>
</dbReference>
<evidence type="ECO:0000313" key="3">
    <source>
        <dbReference type="EMBL" id="KAB1633441.1"/>
    </source>
</evidence>
<reference evidence="3 4" key="1">
    <citation type="submission" date="2019-09" db="EMBL/GenBank/DDBJ databases">
        <title>Phylogeny of genus Pseudoclavibacter and closely related genus.</title>
        <authorList>
            <person name="Li Y."/>
        </authorList>
    </citation>
    <scope>NUCLEOTIDE SEQUENCE [LARGE SCALE GENOMIC DNA]</scope>
    <source>
        <strain evidence="3 4">JCM 16921</strain>
    </source>
</reference>
<evidence type="ECO:0000259" key="2">
    <source>
        <dbReference type="PROSITE" id="PS51462"/>
    </source>
</evidence>
<dbReference type="PROSITE" id="PS00893">
    <property type="entry name" value="NUDIX_BOX"/>
    <property type="match status" value="1"/>
</dbReference>
<name>A0A7C8FYI4_9MICO</name>
<organism evidence="3 4">
    <name type="scientific">Pseudoclavibacter caeni</name>
    <dbReference type="NCBI Taxonomy" id="908846"/>
    <lineage>
        <taxon>Bacteria</taxon>
        <taxon>Bacillati</taxon>
        <taxon>Actinomycetota</taxon>
        <taxon>Actinomycetes</taxon>
        <taxon>Micrococcales</taxon>
        <taxon>Microbacteriaceae</taxon>
        <taxon>Pseudoclavibacter</taxon>
    </lineage>
</organism>
<dbReference type="GO" id="GO:0004081">
    <property type="term" value="F:bis(5'-nucleosyl)-tetraphosphatase (asymmetrical) activity"/>
    <property type="evidence" value="ECO:0007669"/>
    <property type="project" value="TreeGrafter"/>
</dbReference>
<dbReference type="SUPFAM" id="SSF53254">
    <property type="entry name" value="Phosphoglycerate mutase-like"/>
    <property type="match status" value="1"/>
</dbReference>
<proteinExistence type="predicted"/>
<dbReference type="Gene3D" id="3.90.79.10">
    <property type="entry name" value="Nucleoside Triphosphate Pyrophosphohydrolase"/>
    <property type="match status" value="1"/>
</dbReference>
<accession>A0A7C8FYI4</accession>
<comment type="caution">
    <text evidence="3">The sequence shown here is derived from an EMBL/GenBank/DDBJ whole genome shotgun (WGS) entry which is preliminary data.</text>
</comment>
<dbReference type="CDD" id="cd07040">
    <property type="entry name" value="HP"/>
    <property type="match status" value="1"/>
</dbReference>
<dbReference type="PANTHER" id="PTHR21340:SF0">
    <property type="entry name" value="BIS(5'-NUCLEOSYL)-TETRAPHOSPHATASE [ASYMMETRICAL]"/>
    <property type="match status" value="1"/>
</dbReference>
<gene>
    <name evidence="3" type="ORF">F8O02_00395</name>
</gene>
<dbReference type="SUPFAM" id="SSF55811">
    <property type="entry name" value="Nudix"/>
    <property type="match status" value="1"/>
</dbReference>
<sequence length="317" mass="34813">MIVAAGVLCWRRIAGEPYILVIHRAAHDDYSFPKGKLDPGESVPETAIRELGEETRLRTALGPYLGEVHYKVGSRPKVVHYWTAHVDDGQVKASLKRFAPNHEVDELLWLPFPEARRLLSYAFDHELLDRLQAMLPALDRPTFTLAVLRHAKAVSRADWGKGETTRPLTEHGGRQAAHLAPLLACWGTFDRVVTSPWARCVQTIAPYASVHDLAPVTAETLTESAYAADPAATERFIAGLAREGRSTLVCSHRPVLPAVLSAIGSVLDEEARARLVAQATLAPAQTVIVQIARTDDPERPLELVTTATYTPFDEDAA</sequence>
<dbReference type="InterPro" id="IPR029033">
    <property type="entry name" value="His_PPase_superfam"/>
</dbReference>
<dbReference type="Proteomes" id="UP000481339">
    <property type="component" value="Unassembled WGS sequence"/>
</dbReference>
<dbReference type="InterPro" id="IPR015797">
    <property type="entry name" value="NUDIX_hydrolase-like_dom_sf"/>
</dbReference>
<dbReference type="RefSeq" id="WP_158035220.1">
    <property type="nucleotide sequence ID" value="NZ_BAAAZV010000007.1"/>
</dbReference>
<dbReference type="CDD" id="cd03673">
    <property type="entry name" value="NUDIX_Ap6A_hydrolase"/>
    <property type="match status" value="1"/>
</dbReference>
<dbReference type="EMBL" id="WBKA01000001">
    <property type="protein sequence ID" value="KAB1633441.1"/>
    <property type="molecule type" value="Genomic_DNA"/>
</dbReference>
<dbReference type="InterPro" id="IPR020084">
    <property type="entry name" value="NUDIX_hydrolase_CS"/>
</dbReference>
<keyword evidence="4" id="KW-1185">Reference proteome</keyword>
<evidence type="ECO:0000313" key="4">
    <source>
        <dbReference type="Proteomes" id="UP000481339"/>
    </source>
</evidence>
<feature type="domain" description="Nudix hydrolase" evidence="2">
    <location>
        <begin position="1"/>
        <end position="132"/>
    </location>
</feature>
<dbReference type="InterPro" id="IPR051325">
    <property type="entry name" value="Nudix_hydrolase_domain"/>
</dbReference>
<keyword evidence="1" id="KW-0378">Hydrolase</keyword>
<dbReference type="Gene3D" id="3.40.50.1240">
    <property type="entry name" value="Phosphoglycerate mutase-like"/>
    <property type="match status" value="1"/>
</dbReference>
<dbReference type="InterPro" id="IPR000086">
    <property type="entry name" value="NUDIX_hydrolase_dom"/>
</dbReference>
<dbReference type="AlphaFoldDB" id="A0A7C8FYI4"/>